<evidence type="ECO:0000256" key="9">
    <source>
        <dbReference type="ARBA" id="ARBA00022989"/>
    </source>
</evidence>
<keyword evidence="13" id="KW-0282">Flagellum</keyword>
<dbReference type="NCBIfam" id="TIGR00328">
    <property type="entry name" value="flhB"/>
    <property type="match status" value="1"/>
</dbReference>
<evidence type="ECO:0000256" key="6">
    <source>
        <dbReference type="ARBA" id="ARBA00022692"/>
    </source>
</evidence>
<keyword evidence="7 12" id="KW-1005">Bacterial flagellum biogenesis</keyword>
<comment type="subcellular location">
    <subcellularLocation>
        <location evidence="1">Cell membrane</location>
        <topology evidence="1">Multi-pass membrane protein</topology>
    </subcellularLocation>
</comment>
<accession>A0A841GGT6</accession>
<comment type="caution">
    <text evidence="13">The sequence shown here is derived from an EMBL/GenBank/DDBJ whole genome shotgun (WGS) entry which is preliminary data.</text>
</comment>
<keyword evidence="13" id="KW-0969">Cilium</keyword>
<dbReference type="Proteomes" id="UP000555828">
    <property type="component" value="Unassembled WGS sequence"/>
</dbReference>
<evidence type="ECO:0000256" key="11">
    <source>
        <dbReference type="ARBA" id="ARBA00023225"/>
    </source>
</evidence>
<dbReference type="GO" id="GO:0005886">
    <property type="term" value="C:plasma membrane"/>
    <property type="evidence" value="ECO:0007669"/>
    <property type="project" value="UniProtKB-SubCell"/>
</dbReference>
<feature type="transmembrane region" description="Helical" evidence="12">
    <location>
        <begin position="63"/>
        <end position="89"/>
    </location>
</feature>
<dbReference type="PANTHER" id="PTHR30531">
    <property type="entry name" value="FLAGELLAR BIOSYNTHETIC PROTEIN FLHB"/>
    <property type="match status" value="1"/>
</dbReference>
<dbReference type="InterPro" id="IPR006135">
    <property type="entry name" value="T3SS_substrate_exporter"/>
</dbReference>
<reference evidence="13 14" key="1">
    <citation type="submission" date="2020-08" db="EMBL/GenBank/DDBJ databases">
        <title>Genomic Encyclopedia of Type Strains, Phase IV (KMG-IV): sequencing the most valuable type-strain genomes for metagenomic binning, comparative biology and taxonomic classification.</title>
        <authorList>
            <person name="Goeker M."/>
        </authorList>
    </citation>
    <scope>NUCLEOTIDE SEQUENCE [LARGE SCALE GENOMIC DNA]</scope>
    <source>
        <strain evidence="13 14">DSM 13481</strain>
    </source>
</reference>
<dbReference type="InterPro" id="IPR029025">
    <property type="entry name" value="T3SS_substrate_exporter_C"/>
</dbReference>
<keyword evidence="8 12" id="KW-0653">Protein transport</keyword>
<dbReference type="InterPro" id="IPR006136">
    <property type="entry name" value="FlhB"/>
</dbReference>
<name>A0A841GGT6_9BACT</name>
<dbReference type="PRINTS" id="PR00950">
    <property type="entry name" value="TYPE3IMSPROT"/>
</dbReference>
<evidence type="ECO:0000313" key="14">
    <source>
        <dbReference type="Proteomes" id="UP000555828"/>
    </source>
</evidence>
<evidence type="ECO:0000256" key="1">
    <source>
        <dbReference type="ARBA" id="ARBA00004651"/>
    </source>
</evidence>
<keyword evidence="9 12" id="KW-1133">Transmembrane helix</keyword>
<dbReference type="Gene3D" id="3.40.1690.10">
    <property type="entry name" value="secretion proteins EscU"/>
    <property type="match status" value="1"/>
</dbReference>
<evidence type="ECO:0000256" key="7">
    <source>
        <dbReference type="ARBA" id="ARBA00022795"/>
    </source>
</evidence>
<dbReference type="Gene3D" id="6.10.250.2080">
    <property type="match status" value="1"/>
</dbReference>
<keyword evidence="10 12" id="KW-0472">Membrane</keyword>
<evidence type="ECO:0000256" key="4">
    <source>
        <dbReference type="ARBA" id="ARBA00022448"/>
    </source>
</evidence>
<keyword evidence="11 12" id="KW-1006">Bacterial flagellum protein export</keyword>
<organism evidence="13 14">
    <name type="scientific">Thermosipho japonicus</name>
    <dbReference type="NCBI Taxonomy" id="90323"/>
    <lineage>
        <taxon>Bacteria</taxon>
        <taxon>Thermotogati</taxon>
        <taxon>Thermotogota</taxon>
        <taxon>Thermotogae</taxon>
        <taxon>Thermotogales</taxon>
        <taxon>Fervidobacteriaceae</taxon>
        <taxon>Thermosipho</taxon>
    </lineage>
</organism>
<evidence type="ECO:0000256" key="5">
    <source>
        <dbReference type="ARBA" id="ARBA00022475"/>
    </source>
</evidence>
<evidence type="ECO:0000256" key="3">
    <source>
        <dbReference type="ARBA" id="ARBA00021622"/>
    </source>
</evidence>
<dbReference type="RefSeq" id="WP_184619524.1">
    <property type="nucleotide sequence ID" value="NZ_JACHEX010000003.1"/>
</dbReference>
<dbReference type="FunFam" id="3.40.1690.10:FF:000001">
    <property type="entry name" value="Flagellar biosynthetic protein FlhB"/>
    <property type="match status" value="1"/>
</dbReference>
<evidence type="ECO:0000256" key="2">
    <source>
        <dbReference type="ARBA" id="ARBA00010690"/>
    </source>
</evidence>
<keyword evidence="14" id="KW-1185">Reference proteome</keyword>
<dbReference type="Pfam" id="PF01312">
    <property type="entry name" value="Bac_export_2"/>
    <property type="match status" value="1"/>
</dbReference>
<comment type="function">
    <text evidence="12">Required for formation of the rod structure in the basal body of the flagellar apparatus. Together with FliI and FliH, may constitute the export apparatus of flagellin.</text>
</comment>
<feature type="transmembrane region" description="Helical" evidence="12">
    <location>
        <begin position="208"/>
        <end position="235"/>
    </location>
</feature>
<feature type="transmembrane region" description="Helical" evidence="12">
    <location>
        <begin position="170"/>
        <end position="188"/>
    </location>
</feature>
<proteinExistence type="inferred from homology"/>
<dbReference type="EMBL" id="JACHEX010000003">
    <property type="protein sequence ID" value="MBB6062896.1"/>
    <property type="molecule type" value="Genomic_DNA"/>
</dbReference>
<keyword evidence="4 12" id="KW-0813">Transport</keyword>
<dbReference type="SUPFAM" id="SSF160544">
    <property type="entry name" value="EscU C-terminal domain-like"/>
    <property type="match status" value="1"/>
</dbReference>
<evidence type="ECO:0000256" key="12">
    <source>
        <dbReference type="RuleBase" id="RU364091"/>
    </source>
</evidence>
<comment type="similarity">
    <text evidence="2 12">Belongs to the type III secretion exporter family.</text>
</comment>
<evidence type="ECO:0000256" key="8">
    <source>
        <dbReference type="ARBA" id="ARBA00022927"/>
    </source>
</evidence>
<keyword evidence="5 12" id="KW-1003">Cell membrane</keyword>
<dbReference type="GO" id="GO:0044780">
    <property type="term" value="P:bacterial-type flagellum assembly"/>
    <property type="evidence" value="ECO:0007669"/>
    <property type="project" value="InterPro"/>
</dbReference>
<dbReference type="PANTHER" id="PTHR30531:SF12">
    <property type="entry name" value="FLAGELLAR BIOSYNTHETIC PROTEIN FLHB"/>
    <property type="match status" value="1"/>
</dbReference>
<sequence length="378" mass="42966">MGRDFRKTSCAFREGNSTISLRIDLQLFADPDKTEKATPRRRQKAREEGQVPISRELTSGFTFLAAVLGFAFLGRGIIIGLQSAVAFFAKLPSYDSLTIQDLGIYTIEAFKGVIIDLIIFVALVMMTGIVTGSLQTKFLITFKSIKLDFSKINPISGLKRMFSLRSLFELLKSILKLVIVGYVGYLVVKSNWNKLLLATDTSVSEGALLIWDITFELLIKCGIALFIVSIADYFFSRYEYEKNIRMTKQEVKEEFKEVEGNPEIKRKQRQIMMQYSMHRMMQEVPEATVVVTNPTHFAVAIKYDSDEMDVPIVVAKGADKLAQKIKEIARKNNVPILRNPPLARELYFSVEIGDEIPQKLYRAVAEVLAYVYSLKERY</sequence>
<keyword evidence="6 12" id="KW-0812">Transmembrane</keyword>
<keyword evidence="13" id="KW-0966">Cell projection</keyword>
<dbReference type="GO" id="GO:0009306">
    <property type="term" value="P:protein secretion"/>
    <property type="evidence" value="ECO:0007669"/>
    <property type="project" value="InterPro"/>
</dbReference>
<evidence type="ECO:0000313" key="13">
    <source>
        <dbReference type="EMBL" id="MBB6062896.1"/>
    </source>
</evidence>
<protein>
    <recommendedName>
        <fullName evidence="3 12">Flagellar biosynthetic protein FlhB</fullName>
    </recommendedName>
</protein>
<gene>
    <name evidence="12" type="primary">flhB</name>
    <name evidence="13" type="ORF">HNP65_001348</name>
</gene>
<dbReference type="AlphaFoldDB" id="A0A841GGT6"/>
<feature type="transmembrane region" description="Helical" evidence="12">
    <location>
        <begin position="109"/>
        <end position="134"/>
    </location>
</feature>
<evidence type="ECO:0000256" key="10">
    <source>
        <dbReference type="ARBA" id="ARBA00023136"/>
    </source>
</evidence>